<dbReference type="AlphaFoldDB" id="A0A2H0YUN5"/>
<keyword evidence="1" id="KW-0479">Metal-binding</keyword>
<dbReference type="Pfam" id="PF17179">
    <property type="entry name" value="Fer4_22"/>
    <property type="match status" value="1"/>
</dbReference>
<evidence type="ECO:0000259" key="4">
    <source>
        <dbReference type="PROSITE" id="PS51379"/>
    </source>
</evidence>
<dbReference type="InterPro" id="IPR017896">
    <property type="entry name" value="4Fe4S_Fe-S-bd"/>
</dbReference>
<dbReference type="EMBL" id="PEXU01000053">
    <property type="protein sequence ID" value="PIS42197.1"/>
    <property type="molecule type" value="Genomic_DNA"/>
</dbReference>
<organism evidence="5 6">
    <name type="scientific">Candidatus Kerfeldbacteria bacterium CG08_land_8_20_14_0_20_40_16</name>
    <dbReference type="NCBI Taxonomy" id="2014244"/>
    <lineage>
        <taxon>Bacteria</taxon>
        <taxon>Candidatus Kerfeldiibacteriota</taxon>
    </lineage>
</organism>
<name>A0A2H0YUN5_9BACT</name>
<evidence type="ECO:0000256" key="1">
    <source>
        <dbReference type="ARBA" id="ARBA00022723"/>
    </source>
</evidence>
<evidence type="ECO:0000313" key="5">
    <source>
        <dbReference type="EMBL" id="PIS42197.1"/>
    </source>
</evidence>
<sequence>MAKFTTAKLIDFLLKEYAVIAPVEKEGELLFQKINAVEDVSSSLQLPKNSFKQFLLPHEEVLFDFIKNPIKQTFAQAIFGISIVDLKALLLFDQMFAKDPHYQNRRQNTAIIGQCIVPDDPKFLSIFEENVLERLKFDIFIDRCKNGDPKIFTGSSLGQKILDKLKFSDYEHIDFKGAIEGGKLDAKSQKLKEQIKKVVNNKKFWKEFAKECILCGKCTVACPTCYCFDLVDEGGEISKKQSGVRKRRLSSCFYEDFASVAGGENFLRTKAERLRNYYIHKFIRTPEREQLLGCVGCLRCFRVCPVGIDIRKILEAAKKA</sequence>
<protein>
    <recommendedName>
        <fullName evidence="4">4Fe-4S ferredoxin-type domain-containing protein</fullName>
    </recommendedName>
</protein>
<reference evidence="5 6" key="1">
    <citation type="submission" date="2017-09" db="EMBL/GenBank/DDBJ databases">
        <title>Depth-based differentiation of microbial function through sediment-hosted aquifers and enrichment of novel symbionts in the deep terrestrial subsurface.</title>
        <authorList>
            <person name="Probst A.J."/>
            <person name="Ladd B."/>
            <person name="Jarett J.K."/>
            <person name="Geller-Mcgrath D.E."/>
            <person name="Sieber C.M."/>
            <person name="Emerson J.B."/>
            <person name="Anantharaman K."/>
            <person name="Thomas B.C."/>
            <person name="Malmstrom R."/>
            <person name="Stieglmeier M."/>
            <person name="Klingl A."/>
            <person name="Woyke T."/>
            <person name="Ryan C.M."/>
            <person name="Banfield J.F."/>
        </authorList>
    </citation>
    <scope>NUCLEOTIDE SEQUENCE [LARGE SCALE GENOMIC DNA]</scope>
    <source>
        <strain evidence="5">CG08_land_8_20_14_0_20_40_16</strain>
    </source>
</reference>
<dbReference type="GO" id="GO:0046872">
    <property type="term" value="F:metal ion binding"/>
    <property type="evidence" value="ECO:0007669"/>
    <property type="project" value="UniProtKB-KW"/>
</dbReference>
<proteinExistence type="predicted"/>
<keyword evidence="2" id="KW-0408">Iron</keyword>
<evidence type="ECO:0000256" key="2">
    <source>
        <dbReference type="ARBA" id="ARBA00023004"/>
    </source>
</evidence>
<comment type="caution">
    <text evidence="5">The sequence shown here is derived from an EMBL/GenBank/DDBJ whole genome shotgun (WGS) entry which is preliminary data.</text>
</comment>
<evidence type="ECO:0000313" key="6">
    <source>
        <dbReference type="Proteomes" id="UP000231542"/>
    </source>
</evidence>
<feature type="domain" description="4Fe-4S ferredoxin-type" evidence="4">
    <location>
        <begin position="284"/>
        <end position="313"/>
    </location>
</feature>
<dbReference type="PANTHER" id="PTHR40447:SF1">
    <property type="entry name" value="ANAEROBIC SULFITE REDUCTASE SUBUNIT A"/>
    <property type="match status" value="1"/>
</dbReference>
<dbReference type="InterPro" id="IPR009051">
    <property type="entry name" value="Helical_ferredxn"/>
</dbReference>
<dbReference type="PROSITE" id="PS00198">
    <property type="entry name" value="4FE4S_FER_1"/>
    <property type="match status" value="2"/>
</dbReference>
<feature type="domain" description="4Fe-4S ferredoxin-type" evidence="4">
    <location>
        <begin position="202"/>
        <end position="233"/>
    </location>
</feature>
<dbReference type="GO" id="GO:0051536">
    <property type="term" value="F:iron-sulfur cluster binding"/>
    <property type="evidence" value="ECO:0007669"/>
    <property type="project" value="UniProtKB-KW"/>
</dbReference>
<gene>
    <name evidence="5" type="ORF">COT24_04745</name>
</gene>
<dbReference type="Gene3D" id="1.10.1060.10">
    <property type="entry name" value="Alpha-helical ferredoxin"/>
    <property type="match status" value="1"/>
</dbReference>
<keyword evidence="3" id="KW-0411">Iron-sulfur</keyword>
<accession>A0A2H0YUN5</accession>
<evidence type="ECO:0000256" key="3">
    <source>
        <dbReference type="ARBA" id="ARBA00023014"/>
    </source>
</evidence>
<dbReference type="SUPFAM" id="SSF46548">
    <property type="entry name" value="alpha-helical ferredoxin"/>
    <property type="match status" value="1"/>
</dbReference>
<dbReference type="PANTHER" id="PTHR40447">
    <property type="entry name" value="ANAEROBIC SULFITE REDUCTASE SUBUNIT A"/>
    <property type="match status" value="1"/>
</dbReference>
<dbReference type="InterPro" id="IPR017900">
    <property type="entry name" value="4Fe4S_Fe_S_CS"/>
</dbReference>
<dbReference type="PROSITE" id="PS51379">
    <property type="entry name" value="4FE4S_FER_2"/>
    <property type="match status" value="2"/>
</dbReference>
<dbReference type="Proteomes" id="UP000231542">
    <property type="component" value="Unassembled WGS sequence"/>
</dbReference>